<evidence type="ECO:0000313" key="5">
    <source>
        <dbReference type="Proteomes" id="UP000468990"/>
    </source>
</evidence>
<evidence type="ECO:0000313" key="4">
    <source>
        <dbReference type="Proteomes" id="UP000317289"/>
    </source>
</evidence>
<evidence type="ECO:0000313" key="2">
    <source>
        <dbReference type="EMBL" id="MRX68694.1"/>
    </source>
</evidence>
<dbReference type="EMBL" id="FXTA01000003">
    <property type="protein sequence ID" value="SMO70680.1"/>
    <property type="molecule type" value="Genomic_DNA"/>
</dbReference>
<dbReference type="OrthoDB" id="713995at2"/>
<name>A0A521DIC6_9FLAO</name>
<keyword evidence="5" id="KW-1185">Reference proteome</keyword>
<evidence type="ECO:0000313" key="3">
    <source>
        <dbReference type="EMBL" id="SMO70680.1"/>
    </source>
</evidence>
<reference evidence="3 4" key="1">
    <citation type="submission" date="2017-05" db="EMBL/GenBank/DDBJ databases">
        <authorList>
            <person name="Varghese N."/>
            <person name="Submissions S."/>
        </authorList>
    </citation>
    <scope>NUCLEOTIDE SEQUENCE [LARGE SCALE GENOMIC DNA]</scope>
    <source>
        <strain evidence="3 4">DSM 19382</strain>
    </source>
</reference>
<keyword evidence="1" id="KW-0732">Signal</keyword>
<dbReference type="PROSITE" id="PS51257">
    <property type="entry name" value="PROKAR_LIPOPROTEIN"/>
    <property type="match status" value="1"/>
</dbReference>
<organism evidence="3 4">
    <name type="scientific">Flavobacterium resistens</name>
    <dbReference type="NCBI Taxonomy" id="443612"/>
    <lineage>
        <taxon>Bacteria</taxon>
        <taxon>Pseudomonadati</taxon>
        <taxon>Bacteroidota</taxon>
        <taxon>Flavobacteriia</taxon>
        <taxon>Flavobacteriales</taxon>
        <taxon>Flavobacteriaceae</taxon>
        <taxon>Flavobacterium</taxon>
    </lineage>
</organism>
<evidence type="ECO:0000256" key="1">
    <source>
        <dbReference type="SAM" id="SignalP"/>
    </source>
</evidence>
<dbReference type="RefSeq" id="WP_142450928.1">
    <property type="nucleotide sequence ID" value="NZ_FXTA01000003.1"/>
</dbReference>
<dbReference type="AlphaFoldDB" id="A0A521DIC6"/>
<feature type="signal peptide" evidence="1">
    <location>
        <begin position="1"/>
        <end position="19"/>
    </location>
</feature>
<accession>A0A521DIC6</accession>
<dbReference type="EMBL" id="WKKG01000006">
    <property type="protein sequence ID" value="MRX68694.1"/>
    <property type="molecule type" value="Genomic_DNA"/>
</dbReference>
<dbReference type="Proteomes" id="UP000317289">
    <property type="component" value="Unassembled WGS sequence"/>
</dbReference>
<sequence>MMKKIIPIIFILLAFTSCSDDDDNTNPLIGSWKLVKTRNFVYGAADYPNKETFTDYSDKNIVYTFDGKSNLTISIDGEKEEHEYEYKLDYLSGGPSSGEPKTQLVLIDNSKWTYGISDKGEMILGKSYVDGSDLYFVRQ</sequence>
<gene>
    <name evidence="2" type="ORF">GJU42_12030</name>
    <name evidence="3" type="ORF">SAMN06265349_103236</name>
</gene>
<protein>
    <recommendedName>
        <fullName evidence="6">Lipocalin-like domain-containing protein</fullName>
    </recommendedName>
</protein>
<proteinExistence type="predicted"/>
<evidence type="ECO:0008006" key="6">
    <source>
        <dbReference type="Google" id="ProtNLM"/>
    </source>
</evidence>
<reference evidence="2 5" key="2">
    <citation type="submission" date="2019-11" db="EMBL/GenBank/DDBJ databases">
        <title>Flavobacterium resistens genome.</title>
        <authorList>
            <person name="Wilson V.M."/>
            <person name="Newman J.D."/>
        </authorList>
    </citation>
    <scope>NUCLEOTIDE SEQUENCE [LARGE SCALE GENOMIC DNA]</scope>
    <source>
        <strain evidence="2 5">DSM 19382</strain>
    </source>
</reference>
<feature type="chain" id="PRO_5043205767" description="Lipocalin-like domain-containing protein" evidence="1">
    <location>
        <begin position="20"/>
        <end position="139"/>
    </location>
</feature>
<dbReference type="Proteomes" id="UP000468990">
    <property type="component" value="Unassembled WGS sequence"/>
</dbReference>